<keyword evidence="12" id="KW-1185">Reference proteome</keyword>
<dbReference type="SUPFAM" id="SSF56645">
    <property type="entry name" value="Acyl-CoA dehydrogenase NM domain-like"/>
    <property type="match status" value="1"/>
</dbReference>
<keyword evidence="4 7" id="KW-0285">Flavoprotein</keyword>
<evidence type="ECO:0000259" key="10">
    <source>
        <dbReference type="Pfam" id="PF02771"/>
    </source>
</evidence>
<dbReference type="OrthoDB" id="434771at2759"/>
<name>F4S9E0_MELLP</name>
<dbReference type="AlphaFoldDB" id="F4S9E0"/>
<dbReference type="STRING" id="747676.F4S9E0"/>
<dbReference type="GeneID" id="18928287"/>
<dbReference type="InterPro" id="IPR046373">
    <property type="entry name" value="Acyl-CoA_Oxase/DH_mid-dom_sf"/>
</dbReference>
<dbReference type="Gene3D" id="2.40.110.10">
    <property type="entry name" value="Butyryl-CoA Dehydrogenase, subunit A, domain 2"/>
    <property type="match status" value="1"/>
</dbReference>
<feature type="domain" description="Acyl-CoA dehydrogenase/oxidase N-terminal" evidence="10">
    <location>
        <begin position="34"/>
        <end position="153"/>
    </location>
</feature>
<dbReference type="PANTHER" id="PTHR48083">
    <property type="entry name" value="MEDIUM-CHAIN SPECIFIC ACYL-COA DEHYDROGENASE, MITOCHONDRIAL-RELATED"/>
    <property type="match status" value="1"/>
</dbReference>
<keyword evidence="5 7" id="KW-0274">FAD</keyword>
<dbReference type="SUPFAM" id="SSF47203">
    <property type="entry name" value="Acyl-CoA dehydrogenase C-terminal domain-like"/>
    <property type="match status" value="1"/>
</dbReference>
<gene>
    <name evidence="11" type="ORF">MELLADRAFT_45930</name>
</gene>
<proteinExistence type="inferred from homology"/>
<evidence type="ECO:0000256" key="2">
    <source>
        <dbReference type="ARBA" id="ARBA00009347"/>
    </source>
</evidence>
<dbReference type="GO" id="GO:0003995">
    <property type="term" value="F:acyl-CoA dehydrogenase activity"/>
    <property type="evidence" value="ECO:0007669"/>
    <property type="project" value="TreeGrafter"/>
</dbReference>
<dbReference type="eggNOG" id="KOG1469">
    <property type="taxonomic scope" value="Eukaryota"/>
</dbReference>
<evidence type="ECO:0000256" key="7">
    <source>
        <dbReference type="RuleBase" id="RU362125"/>
    </source>
</evidence>
<accession>F4S9E0</accession>
<dbReference type="Proteomes" id="UP000001072">
    <property type="component" value="Unassembled WGS sequence"/>
</dbReference>
<dbReference type="InterPro" id="IPR013786">
    <property type="entry name" value="AcylCoA_DH/ox_N"/>
</dbReference>
<reference evidence="12" key="1">
    <citation type="journal article" date="2011" name="Proc. Natl. Acad. Sci. U.S.A.">
        <title>Obligate biotrophy features unraveled by the genomic analysis of rust fungi.</title>
        <authorList>
            <person name="Duplessis S."/>
            <person name="Cuomo C.A."/>
            <person name="Lin Y.-C."/>
            <person name="Aerts A."/>
            <person name="Tisserant E."/>
            <person name="Veneault-Fourrey C."/>
            <person name="Joly D.L."/>
            <person name="Hacquard S."/>
            <person name="Amselem J."/>
            <person name="Cantarel B.L."/>
            <person name="Chiu R."/>
            <person name="Coutinho P.M."/>
            <person name="Feau N."/>
            <person name="Field M."/>
            <person name="Frey P."/>
            <person name="Gelhaye E."/>
            <person name="Goldberg J."/>
            <person name="Grabherr M.G."/>
            <person name="Kodira C.D."/>
            <person name="Kohler A."/>
            <person name="Kuees U."/>
            <person name="Lindquist E.A."/>
            <person name="Lucas S.M."/>
            <person name="Mago R."/>
            <person name="Mauceli E."/>
            <person name="Morin E."/>
            <person name="Murat C."/>
            <person name="Pangilinan J.L."/>
            <person name="Park R."/>
            <person name="Pearson M."/>
            <person name="Quesneville H."/>
            <person name="Rouhier N."/>
            <person name="Sakthikumar S."/>
            <person name="Salamov A.A."/>
            <person name="Schmutz J."/>
            <person name="Selles B."/>
            <person name="Shapiro H."/>
            <person name="Tanguay P."/>
            <person name="Tuskan G.A."/>
            <person name="Henrissat B."/>
            <person name="Van de Peer Y."/>
            <person name="Rouze P."/>
            <person name="Ellis J.G."/>
            <person name="Dodds P.N."/>
            <person name="Schein J.E."/>
            <person name="Zhong S."/>
            <person name="Hamelin R.C."/>
            <person name="Grigoriev I.V."/>
            <person name="Szabo L.J."/>
            <person name="Martin F."/>
        </authorList>
    </citation>
    <scope>NUCLEOTIDE SEQUENCE [LARGE SCALE GENOMIC DNA]</scope>
    <source>
        <strain evidence="12">98AG31 / pathotype 3-4-7</strain>
    </source>
</reference>
<dbReference type="EMBL" id="GL883170">
    <property type="protein sequence ID" value="EGF98705.1"/>
    <property type="molecule type" value="Genomic_DNA"/>
</dbReference>
<dbReference type="GO" id="GO:0050660">
    <property type="term" value="F:flavin adenine dinucleotide binding"/>
    <property type="evidence" value="ECO:0007669"/>
    <property type="project" value="InterPro"/>
</dbReference>
<dbReference type="InParanoid" id="F4S9E0"/>
<dbReference type="RefSeq" id="XP_007417975.1">
    <property type="nucleotide sequence ID" value="XM_007417913.1"/>
</dbReference>
<dbReference type="PANTHER" id="PTHR48083:SF13">
    <property type="entry name" value="ACYL-COA DEHYDROGENASE FAMILY MEMBER 11"/>
    <property type="match status" value="1"/>
</dbReference>
<dbReference type="InterPro" id="IPR037069">
    <property type="entry name" value="AcylCoA_DH/ox_N_sf"/>
</dbReference>
<dbReference type="Pfam" id="PF02770">
    <property type="entry name" value="Acyl-CoA_dh_M"/>
    <property type="match status" value="1"/>
</dbReference>
<evidence type="ECO:0000259" key="9">
    <source>
        <dbReference type="Pfam" id="PF02770"/>
    </source>
</evidence>
<dbReference type="Pfam" id="PF02771">
    <property type="entry name" value="Acyl-CoA_dh_N"/>
    <property type="match status" value="1"/>
</dbReference>
<evidence type="ECO:0000256" key="1">
    <source>
        <dbReference type="ARBA" id="ARBA00001974"/>
    </source>
</evidence>
<evidence type="ECO:0000256" key="5">
    <source>
        <dbReference type="ARBA" id="ARBA00022827"/>
    </source>
</evidence>
<evidence type="ECO:0000256" key="6">
    <source>
        <dbReference type="ARBA" id="ARBA00023002"/>
    </source>
</evidence>
<dbReference type="GO" id="GO:0033539">
    <property type="term" value="P:fatty acid beta-oxidation using acyl-CoA dehydrogenase"/>
    <property type="evidence" value="ECO:0007669"/>
    <property type="project" value="TreeGrafter"/>
</dbReference>
<dbReference type="HOGENOM" id="CLU_018204_1_2_1"/>
<evidence type="ECO:0000259" key="8">
    <source>
        <dbReference type="Pfam" id="PF00441"/>
    </source>
</evidence>
<dbReference type="Gene3D" id="1.10.540.10">
    <property type="entry name" value="Acyl-CoA dehydrogenase/oxidase, N-terminal domain"/>
    <property type="match status" value="1"/>
</dbReference>
<dbReference type="InterPro" id="IPR009100">
    <property type="entry name" value="AcylCoA_DH/oxidase_NM_dom_sf"/>
</dbReference>
<dbReference type="InterPro" id="IPR006091">
    <property type="entry name" value="Acyl-CoA_Oxase/DH_mid-dom"/>
</dbReference>
<comment type="similarity">
    <text evidence="2 7">Belongs to the acyl-CoA dehydrogenase family.</text>
</comment>
<keyword evidence="6 7" id="KW-0560">Oxidoreductase</keyword>
<evidence type="ECO:0000313" key="11">
    <source>
        <dbReference type="EMBL" id="EGF98705.1"/>
    </source>
</evidence>
<dbReference type="InterPro" id="IPR036250">
    <property type="entry name" value="AcylCo_DH-like_C"/>
</dbReference>
<organism evidence="12">
    <name type="scientific">Melampsora larici-populina (strain 98AG31 / pathotype 3-4-7)</name>
    <name type="common">Poplar leaf rust fungus</name>
    <dbReference type="NCBI Taxonomy" id="747676"/>
    <lineage>
        <taxon>Eukaryota</taxon>
        <taxon>Fungi</taxon>
        <taxon>Dikarya</taxon>
        <taxon>Basidiomycota</taxon>
        <taxon>Pucciniomycotina</taxon>
        <taxon>Pucciniomycetes</taxon>
        <taxon>Pucciniales</taxon>
        <taxon>Melampsoraceae</taxon>
        <taxon>Melampsora</taxon>
    </lineage>
</organism>
<evidence type="ECO:0008006" key="13">
    <source>
        <dbReference type="Google" id="ProtNLM"/>
    </source>
</evidence>
<dbReference type="VEuPathDB" id="FungiDB:MELLADRAFT_45930"/>
<dbReference type="KEGG" id="mlr:MELLADRAFT_45930"/>
<dbReference type="Gene3D" id="1.20.140.10">
    <property type="entry name" value="Butyryl-CoA Dehydrogenase, subunit A, domain 3"/>
    <property type="match status" value="1"/>
</dbReference>
<sequence>MSSSNHPVTNFIPPATWSLIEHLFTDFGKQKLKEVIKFVEEECLPAETIYLSQISDDPNKRWKEVPKIMEDLKNKAKSLGLWNLFLSKAHYPGEGVPLTNLEYAVMAEVMGHAIRIAPEAMNCSAPDTGNMEVLARYGTAAQKERWLKPLLEGRIRSSFSMTEPDVASSDATNIQTKITLDRKTNEIVINGRKWWISGAGDPRNDVHLVMGKSDTNAAVHSQQSIVIVPANTKGVRLIRPMQVFGYDDAPEGHFEIGYENVRVPVENLVYDWGKGFEIIQSRLGPGRIHHCMRSIGLAERAIGLMLLRITDPKKKTFGKQLYQHGSVADELARSRIELDSVRLLVYAAAHQIDGVRAKGAMKAIGMAKAIVPMTVGKIIDRAMQVHGGEGVSQDQPLASMFAGVRTLRFADGPDEVHQGQIAKQELKRVPLLKARMEKVKESEVILSKHYKIPDTADWIRSKI</sequence>
<evidence type="ECO:0000256" key="3">
    <source>
        <dbReference type="ARBA" id="ARBA00011738"/>
    </source>
</evidence>
<dbReference type="GO" id="GO:0005737">
    <property type="term" value="C:cytoplasm"/>
    <property type="evidence" value="ECO:0007669"/>
    <property type="project" value="TreeGrafter"/>
</dbReference>
<comment type="cofactor">
    <cofactor evidence="1 7">
        <name>FAD</name>
        <dbReference type="ChEBI" id="CHEBI:57692"/>
    </cofactor>
</comment>
<dbReference type="Pfam" id="PF00441">
    <property type="entry name" value="Acyl-CoA_dh_1"/>
    <property type="match status" value="1"/>
</dbReference>
<dbReference type="InterPro" id="IPR050741">
    <property type="entry name" value="Acyl-CoA_dehydrogenase"/>
</dbReference>
<dbReference type="InterPro" id="IPR009075">
    <property type="entry name" value="AcylCo_DH/oxidase_C"/>
</dbReference>
<feature type="domain" description="Acyl-CoA oxidase/dehydrogenase middle" evidence="9">
    <location>
        <begin position="158"/>
        <end position="255"/>
    </location>
</feature>
<evidence type="ECO:0000313" key="12">
    <source>
        <dbReference type="Proteomes" id="UP000001072"/>
    </source>
</evidence>
<comment type="subunit">
    <text evidence="3">Homodimer.</text>
</comment>
<protein>
    <recommendedName>
        <fullName evidence="13">Acyl-CoA dehydrogenase</fullName>
    </recommendedName>
</protein>
<evidence type="ECO:0000256" key="4">
    <source>
        <dbReference type="ARBA" id="ARBA00022630"/>
    </source>
</evidence>
<feature type="domain" description="Acyl-CoA dehydrogenase/oxidase C-terminal" evidence="8">
    <location>
        <begin position="273"/>
        <end position="424"/>
    </location>
</feature>